<evidence type="ECO:0000313" key="1">
    <source>
        <dbReference type="EMBL" id="ALA67267.1"/>
    </source>
</evidence>
<sequence length="261" mass="26955">MTTDLRSIGLDYPQWQDAIEAAIATNHLSVIGEVRGGQLVRFEDPSGARLHILGVEPYSTYAGFAGEPTVTAHVSSVDDVLALVEIVGDDPSQDTFDQVIENACCVLAQGPLIVDEGTQTFEHVALSALATDFTIDESEQAYSERTGSDEKPAKQDFVGARAVVGDQAGKAAPSAIVELAGVVNNSRKRVNELTGQKFWALNLALPTPMEVLVPGGDIAPQPGMVVSGTFLLTGDIIAPQGCGGGCGDGGCGCGDGGCGGH</sequence>
<dbReference type="RefSeq" id="WP_053412033.1">
    <property type="nucleotide sequence ID" value="NZ_CP006841.1"/>
</dbReference>
<dbReference type="Proteomes" id="UP000058446">
    <property type="component" value="Chromosome"/>
</dbReference>
<keyword evidence="2" id="KW-1185">Reference proteome</keyword>
<accession>A0A0K2GZQ6</accession>
<name>A0A0K2GZQ6_9CORY</name>
<gene>
    <name evidence="1" type="ORF">CLAC_05520</name>
</gene>
<organism evidence="1 2">
    <name type="scientific">Corynebacterium lactis RW2-5</name>
    <dbReference type="NCBI Taxonomy" id="1408189"/>
    <lineage>
        <taxon>Bacteria</taxon>
        <taxon>Bacillati</taxon>
        <taxon>Actinomycetota</taxon>
        <taxon>Actinomycetes</taxon>
        <taxon>Mycobacteriales</taxon>
        <taxon>Corynebacteriaceae</taxon>
        <taxon>Corynebacterium</taxon>
    </lineage>
</organism>
<evidence type="ECO:0000313" key="2">
    <source>
        <dbReference type="Proteomes" id="UP000058446"/>
    </source>
</evidence>
<reference evidence="1 2" key="1">
    <citation type="submission" date="2013-10" db="EMBL/GenBank/DDBJ databases">
        <title>Complete genome sequence of Corynebacterium lactis DSM 45799(T), isolated from raw cow milk.</title>
        <authorList>
            <person name="Ruckert C."/>
            <person name="Albersmeier A."/>
            <person name="Lipski A."/>
            <person name="Kalinowski J."/>
        </authorList>
    </citation>
    <scope>NUCLEOTIDE SEQUENCE [LARGE SCALE GENOMIC DNA]</scope>
    <source>
        <strain evidence="1 2">RW2-5</strain>
    </source>
</reference>
<proteinExistence type="predicted"/>
<dbReference type="OrthoDB" id="4420183at2"/>
<dbReference type="AlphaFoldDB" id="A0A0K2GZQ6"/>
<protein>
    <submittedName>
        <fullName evidence="1">Uncharacterized protein</fullName>
    </submittedName>
</protein>
<dbReference type="KEGG" id="clw:CLAC_05520"/>
<dbReference type="EMBL" id="CP006841">
    <property type="protein sequence ID" value="ALA67267.1"/>
    <property type="molecule type" value="Genomic_DNA"/>
</dbReference>
<dbReference type="PATRIC" id="fig|1408189.4.peg.1099"/>